<dbReference type="InterPro" id="IPR018247">
    <property type="entry name" value="EF_Hand_1_Ca_BS"/>
</dbReference>
<dbReference type="PANTHER" id="PTHR11080">
    <property type="entry name" value="PYRAZINAMIDASE/NICOTINAMIDASE"/>
    <property type="match status" value="1"/>
</dbReference>
<dbReference type="PROSITE" id="PS00018">
    <property type="entry name" value="EF_HAND_1"/>
    <property type="match status" value="2"/>
</dbReference>
<evidence type="ECO:0000256" key="6">
    <source>
        <dbReference type="ARBA" id="ARBA00037900"/>
    </source>
</evidence>
<dbReference type="Pfam" id="PF13499">
    <property type="entry name" value="EF-hand_7"/>
    <property type="match status" value="1"/>
</dbReference>
<dbReference type="InterPro" id="IPR036380">
    <property type="entry name" value="Isochorismatase-like_sf"/>
</dbReference>
<evidence type="ECO:0000259" key="10">
    <source>
        <dbReference type="PROSITE" id="PS50222"/>
    </source>
</evidence>
<dbReference type="Pfam" id="PF00857">
    <property type="entry name" value="Isochorismatase"/>
    <property type="match status" value="1"/>
</dbReference>
<dbReference type="AlphaFoldDB" id="A0A0M0JUL3"/>
<comment type="caution">
    <text evidence="11">The sequence shown here is derived from an EMBL/GenBank/DDBJ whole genome shotgun (WGS) entry which is preliminary data.</text>
</comment>
<dbReference type="Gene3D" id="1.10.238.10">
    <property type="entry name" value="EF-hand"/>
    <property type="match status" value="1"/>
</dbReference>
<comment type="similarity">
    <text evidence="1">Belongs to the isochorismatase family.</text>
</comment>
<name>A0A0M0JUL3_9EUKA</name>
<dbReference type="Proteomes" id="UP000037460">
    <property type="component" value="Unassembled WGS sequence"/>
</dbReference>
<evidence type="ECO:0000313" key="12">
    <source>
        <dbReference type="Proteomes" id="UP000037460"/>
    </source>
</evidence>
<dbReference type="OrthoDB" id="1739143at2759"/>
<comment type="pathway">
    <text evidence="6">Cofactor biosynthesis; nicotinate biosynthesis; nicotinate from nicotinamide: step 1/1.</text>
</comment>
<evidence type="ECO:0000313" key="11">
    <source>
        <dbReference type="EMBL" id="KOO30017.1"/>
    </source>
</evidence>
<protein>
    <recommendedName>
        <fullName evidence="7">nicotinamidase</fullName>
        <ecNumber evidence="7">3.5.1.19</ecNumber>
    </recommendedName>
    <alternativeName>
        <fullName evidence="8">Nicotinamide deamidase</fullName>
    </alternativeName>
</protein>
<keyword evidence="12" id="KW-1185">Reference proteome</keyword>
<feature type="domain" description="EF-hand" evidence="10">
    <location>
        <begin position="38"/>
        <end position="73"/>
    </location>
</feature>
<dbReference type="InterPro" id="IPR000868">
    <property type="entry name" value="Isochorismatase-like_dom"/>
</dbReference>
<dbReference type="GO" id="GO:0019363">
    <property type="term" value="P:pyridine nucleotide biosynthetic process"/>
    <property type="evidence" value="ECO:0007669"/>
    <property type="project" value="UniProtKB-KW"/>
</dbReference>
<keyword evidence="3" id="KW-0479">Metal-binding</keyword>
<feature type="region of interest" description="Disordered" evidence="9">
    <location>
        <begin position="406"/>
        <end position="430"/>
    </location>
</feature>
<keyword evidence="2" id="KW-0662">Pyridine nucleotide biosynthesis</keyword>
<evidence type="ECO:0000256" key="4">
    <source>
        <dbReference type="ARBA" id="ARBA00022801"/>
    </source>
</evidence>
<dbReference type="EC" id="3.5.1.19" evidence="7"/>
<dbReference type="Gene3D" id="3.40.50.850">
    <property type="entry name" value="Isochorismatase-like"/>
    <property type="match status" value="1"/>
</dbReference>
<dbReference type="CDD" id="cd00051">
    <property type="entry name" value="EFh"/>
    <property type="match status" value="1"/>
</dbReference>
<evidence type="ECO:0000256" key="1">
    <source>
        <dbReference type="ARBA" id="ARBA00006336"/>
    </source>
</evidence>
<dbReference type="EMBL" id="JWZX01002310">
    <property type="protein sequence ID" value="KOO30017.1"/>
    <property type="molecule type" value="Genomic_DNA"/>
</dbReference>
<proteinExistence type="inferred from homology"/>
<dbReference type="InterPro" id="IPR002048">
    <property type="entry name" value="EF_hand_dom"/>
</dbReference>
<evidence type="ECO:0000256" key="2">
    <source>
        <dbReference type="ARBA" id="ARBA00022642"/>
    </source>
</evidence>
<feature type="compositionally biased region" description="Low complexity" evidence="9">
    <location>
        <begin position="407"/>
        <end position="423"/>
    </location>
</feature>
<reference evidence="12" key="1">
    <citation type="journal article" date="2015" name="PLoS Genet.">
        <title>Genome Sequence and Transcriptome Analyses of Chrysochromulina tobin: Metabolic Tools for Enhanced Algal Fitness in the Prominent Order Prymnesiales (Haptophyceae).</title>
        <authorList>
            <person name="Hovde B.T."/>
            <person name="Deodato C.R."/>
            <person name="Hunsperger H.M."/>
            <person name="Ryken S.A."/>
            <person name="Yost W."/>
            <person name="Jha R.K."/>
            <person name="Patterson J."/>
            <person name="Monnat R.J. Jr."/>
            <person name="Barlow S.B."/>
            <person name="Starkenburg S.R."/>
            <person name="Cattolico R.A."/>
        </authorList>
    </citation>
    <scope>NUCLEOTIDE SEQUENCE</scope>
    <source>
        <strain evidence="12">CCMP291</strain>
    </source>
</reference>
<evidence type="ECO:0000256" key="8">
    <source>
        <dbReference type="ARBA" id="ARBA00043224"/>
    </source>
</evidence>
<dbReference type="SUPFAM" id="SSF47473">
    <property type="entry name" value="EF-hand"/>
    <property type="match status" value="1"/>
</dbReference>
<dbReference type="SUPFAM" id="SSF52499">
    <property type="entry name" value="Isochorismatase-like hydrolases"/>
    <property type="match status" value="1"/>
</dbReference>
<accession>A0A0M0JUL3</accession>
<feature type="domain" description="EF-hand" evidence="10">
    <location>
        <begin position="2"/>
        <end position="37"/>
    </location>
</feature>
<dbReference type="PROSITE" id="PS50222">
    <property type="entry name" value="EF_HAND_2"/>
    <property type="match status" value="2"/>
</dbReference>
<sequence>MASTLTPEQIFCKYDVNGDGVLQKEEFTRVVDDLFGILREEDIKALLDSVDADGSGEVGLVELKAFLRMCSTETQTLHTKSALIIIDVQNDFISGTLANADPTTTDIVPLINQLRSAMDVVVVSQDWHPHNHCSFVESANDGATPIVTPAAPYDPFALVTLAADADRPEHVQCVFARHAVQGTWGAENHADLVVSPTDGRIYKGQKPNIDSYSAFYDNMKLNDCGLLGYLEEQGVTHCYCVGLVFDICVKSTALHGAEAGFQMYVVEDACRPLNRSEVESTKAQLAAAGVKLISAADAADLARATKGKEVSLAEFVAMANGMKAATKIEKKSSASPLARTPATQRLPAEASPPPSAPLQAVPPLDEYMKQHIPGIEAEIDQFLIALLTTRPENSTQFMADYFSQRTGAAPAASGAQGGASPPAINNRPPH</sequence>
<dbReference type="GO" id="GO:0005509">
    <property type="term" value="F:calcium ion binding"/>
    <property type="evidence" value="ECO:0007669"/>
    <property type="project" value="InterPro"/>
</dbReference>
<dbReference type="InterPro" id="IPR011992">
    <property type="entry name" value="EF-hand-dom_pair"/>
</dbReference>
<dbReference type="GO" id="GO:0008936">
    <property type="term" value="F:nicotinamidase activity"/>
    <property type="evidence" value="ECO:0007669"/>
    <property type="project" value="UniProtKB-EC"/>
</dbReference>
<keyword evidence="4" id="KW-0378">Hydrolase</keyword>
<evidence type="ECO:0000256" key="9">
    <source>
        <dbReference type="SAM" id="MobiDB-lite"/>
    </source>
</evidence>
<gene>
    <name evidence="11" type="ORF">Ctob_010242</name>
</gene>
<organism evidence="11 12">
    <name type="scientific">Chrysochromulina tobinii</name>
    <dbReference type="NCBI Taxonomy" id="1460289"/>
    <lineage>
        <taxon>Eukaryota</taxon>
        <taxon>Haptista</taxon>
        <taxon>Haptophyta</taxon>
        <taxon>Prymnesiophyceae</taxon>
        <taxon>Prymnesiales</taxon>
        <taxon>Chrysochromulinaceae</taxon>
        <taxon>Chrysochromulina</taxon>
    </lineage>
</organism>
<evidence type="ECO:0000256" key="3">
    <source>
        <dbReference type="ARBA" id="ARBA00022723"/>
    </source>
</evidence>
<evidence type="ECO:0000256" key="7">
    <source>
        <dbReference type="ARBA" id="ARBA00039017"/>
    </source>
</evidence>
<keyword evidence="5" id="KW-0106">Calcium</keyword>
<evidence type="ECO:0000256" key="5">
    <source>
        <dbReference type="ARBA" id="ARBA00022837"/>
    </source>
</evidence>
<dbReference type="InterPro" id="IPR052347">
    <property type="entry name" value="Isochorismatase_Nicotinamidase"/>
</dbReference>
<dbReference type="SMART" id="SM00054">
    <property type="entry name" value="EFh"/>
    <property type="match status" value="2"/>
</dbReference>
<dbReference type="PANTHER" id="PTHR11080:SF2">
    <property type="entry name" value="LD05707P"/>
    <property type="match status" value="1"/>
</dbReference>
<feature type="region of interest" description="Disordered" evidence="9">
    <location>
        <begin position="329"/>
        <end position="361"/>
    </location>
</feature>